<evidence type="ECO:0000256" key="1">
    <source>
        <dbReference type="SAM" id="MobiDB-lite"/>
    </source>
</evidence>
<accession>S8E410</accession>
<protein>
    <submittedName>
        <fullName evidence="2">Uncharacterized protein</fullName>
    </submittedName>
</protein>
<evidence type="ECO:0000313" key="3">
    <source>
        <dbReference type="Proteomes" id="UP000015241"/>
    </source>
</evidence>
<dbReference type="OrthoDB" id="3253399at2759"/>
<dbReference type="EMBL" id="KE504168">
    <property type="protein sequence ID" value="EPS98133.1"/>
    <property type="molecule type" value="Genomic_DNA"/>
</dbReference>
<reference evidence="2 3" key="1">
    <citation type="journal article" date="2012" name="Science">
        <title>The Paleozoic origin of enzymatic lignin decomposition reconstructed from 31 fungal genomes.</title>
        <authorList>
            <person name="Floudas D."/>
            <person name="Binder M."/>
            <person name="Riley R."/>
            <person name="Barry K."/>
            <person name="Blanchette R.A."/>
            <person name="Henrissat B."/>
            <person name="Martinez A.T."/>
            <person name="Otillar R."/>
            <person name="Spatafora J.W."/>
            <person name="Yadav J.S."/>
            <person name="Aerts A."/>
            <person name="Benoit I."/>
            <person name="Boyd A."/>
            <person name="Carlson A."/>
            <person name="Copeland A."/>
            <person name="Coutinho P.M."/>
            <person name="de Vries R.P."/>
            <person name="Ferreira P."/>
            <person name="Findley K."/>
            <person name="Foster B."/>
            <person name="Gaskell J."/>
            <person name="Glotzer D."/>
            <person name="Gorecki P."/>
            <person name="Heitman J."/>
            <person name="Hesse C."/>
            <person name="Hori C."/>
            <person name="Igarashi K."/>
            <person name="Jurgens J.A."/>
            <person name="Kallen N."/>
            <person name="Kersten P."/>
            <person name="Kohler A."/>
            <person name="Kuees U."/>
            <person name="Kumar T.K.A."/>
            <person name="Kuo A."/>
            <person name="LaButti K."/>
            <person name="Larrondo L.F."/>
            <person name="Lindquist E."/>
            <person name="Ling A."/>
            <person name="Lombard V."/>
            <person name="Lucas S."/>
            <person name="Lundell T."/>
            <person name="Martin R."/>
            <person name="McLaughlin D.J."/>
            <person name="Morgenstern I."/>
            <person name="Morin E."/>
            <person name="Murat C."/>
            <person name="Nagy L.G."/>
            <person name="Nolan M."/>
            <person name="Ohm R.A."/>
            <person name="Patyshakuliyeva A."/>
            <person name="Rokas A."/>
            <person name="Ruiz-Duenas F.J."/>
            <person name="Sabat G."/>
            <person name="Salamov A."/>
            <person name="Samejima M."/>
            <person name="Schmutz J."/>
            <person name="Slot J.C."/>
            <person name="St John F."/>
            <person name="Stenlid J."/>
            <person name="Sun H."/>
            <person name="Sun S."/>
            <person name="Syed K."/>
            <person name="Tsang A."/>
            <person name="Wiebenga A."/>
            <person name="Young D."/>
            <person name="Pisabarro A."/>
            <person name="Eastwood D.C."/>
            <person name="Martin F."/>
            <person name="Cullen D."/>
            <person name="Grigoriev I.V."/>
            <person name="Hibbett D.S."/>
        </authorList>
    </citation>
    <scope>NUCLEOTIDE SEQUENCE</scope>
    <source>
        <strain evidence="3">FP-58527</strain>
    </source>
</reference>
<proteinExistence type="predicted"/>
<feature type="region of interest" description="Disordered" evidence="1">
    <location>
        <begin position="20"/>
        <end position="53"/>
    </location>
</feature>
<feature type="compositionally biased region" description="Basic residues" evidence="1">
    <location>
        <begin position="40"/>
        <end position="50"/>
    </location>
</feature>
<sequence>MPSAPAYLPDELFKAAFSKAASSSKRRLDAEDEPNEASPRPRKQRKPAKRVGKDITVGSRTIRTLTPVNPAVPTTIPRAMVPPRTVNKFVKRSLNLKGKAQAAQAKGWQRRKANVGVMKRNGPAANFARNGGYT</sequence>
<dbReference type="AlphaFoldDB" id="S8E410"/>
<organism evidence="2 3">
    <name type="scientific">Fomitopsis schrenkii</name>
    <name type="common">Brown rot fungus</name>
    <dbReference type="NCBI Taxonomy" id="2126942"/>
    <lineage>
        <taxon>Eukaryota</taxon>
        <taxon>Fungi</taxon>
        <taxon>Dikarya</taxon>
        <taxon>Basidiomycota</taxon>
        <taxon>Agaricomycotina</taxon>
        <taxon>Agaricomycetes</taxon>
        <taxon>Polyporales</taxon>
        <taxon>Fomitopsis</taxon>
    </lineage>
</organism>
<dbReference type="HOGENOM" id="CLU_1896246_0_0_1"/>
<dbReference type="STRING" id="743788.S8E410"/>
<name>S8E410_FOMSC</name>
<dbReference type="eggNOG" id="ENOG502SNXG">
    <property type="taxonomic scope" value="Eukaryota"/>
</dbReference>
<dbReference type="InParanoid" id="S8E410"/>
<gene>
    <name evidence="2" type="ORF">FOMPIDRAFT_158442</name>
</gene>
<keyword evidence="3" id="KW-1185">Reference proteome</keyword>
<dbReference type="Proteomes" id="UP000015241">
    <property type="component" value="Unassembled WGS sequence"/>
</dbReference>
<evidence type="ECO:0000313" key="2">
    <source>
        <dbReference type="EMBL" id="EPS98133.1"/>
    </source>
</evidence>